<organism evidence="1 2">
    <name type="scientific">Weissella confusa</name>
    <name type="common">Lactobacillus confusus</name>
    <dbReference type="NCBI Taxonomy" id="1583"/>
    <lineage>
        <taxon>Bacteria</taxon>
        <taxon>Bacillati</taxon>
        <taxon>Bacillota</taxon>
        <taxon>Bacilli</taxon>
        <taxon>Lactobacillales</taxon>
        <taxon>Lactobacillaceae</taxon>
        <taxon>Weissella</taxon>
    </lineage>
</organism>
<evidence type="ECO:0000313" key="1">
    <source>
        <dbReference type="EMBL" id="MBC6499221.1"/>
    </source>
</evidence>
<dbReference type="Proteomes" id="UP000650485">
    <property type="component" value="Unassembled WGS sequence"/>
</dbReference>
<protein>
    <submittedName>
        <fullName evidence="1">Uncharacterized protein</fullName>
    </submittedName>
</protein>
<proteinExistence type="predicted"/>
<evidence type="ECO:0000313" key="2">
    <source>
        <dbReference type="Proteomes" id="UP000650485"/>
    </source>
</evidence>
<dbReference type="EMBL" id="JACSZT010000008">
    <property type="protein sequence ID" value="MBC6499221.1"/>
    <property type="molecule type" value="Genomic_DNA"/>
</dbReference>
<dbReference type="RefSeq" id="WP_252972229.1">
    <property type="nucleotide sequence ID" value="NZ_JAXDEK010000001.1"/>
</dbReference>
<comment type="caution">
    <text evidence="1">The sequence shown here is derived from an EMBL/GenBank/DDBJ whole genome shotgun (WGS) entry which is preliminary data.</text>
</comment>
<name>A0A923SNJ4_WEICO</name>
<dbReference type="AlphaFoldDB" id="A0A923SNJ4"/>
<accession>A0A923SNJ4</accession>
<gene>
    <name evidence="1" type="ORF">H7R52_11165</name>
</gene>
<reference evidence="1" key="1">
    <citation type="submission" date="2020-08" db="EMBL/GenBank/DDBJ databases">
        <title>Complete genome sequence of Weissella confusa strain FS54 provides insights into metabolic potential.</title>
        <authorList>
            <person name="Fhoula I."/>
            <person name="Najjari A."/>
            <person name="Lekired A."/>
            <person name="Bessrour-Aouam N."/>
            <person name="Jaballah S."/>
            <person name="Klibi N."/>
            <person name="Ouzari H.-I."/>
        </authorList>
    </citation>
    <scope>NUCLEOTIDE SEQUENCE</scope>
    <source>
        <strain evidence="1">FS54</strain>
    </source>
</reference>
<sequence length="83" mass="9016">MINNVYFEGENMFVQFNGVLVSHLAHGFVKISDETGFIGTYTADSGAKLDSFPIGAEVLVTVGNYPRLLGGRNTFQSVDVTLK</sequence>